<proteinExistence type="predicted"/>
<protein>
    <recommendedName>
        <fullName evidence="3">Protein kinase domain-containing protein</fullName>
    </recommendedName>
</protein>
<evidence type="ECO:0000259" key="3">
    <source>
        <dbReference type="PROSITE" id="PS50011"/>
    </source>
</evidence>
<keyword evidence="2" id="KW-1133">Transmembrane helix</keyword>
<name>A0A6U6F360_9STRA</name>
<dbReference type="InterPro" id="IPR051681">
    <property type="entry name" value="Ser/Thr_Kinases-Pseudokinases"/>
</dbReference>
<dbReference type="SUPFAM" id="SSF56112">
    <property type="entry name" value="Protein kinase-like (PK-like)"/>
    <property type="match status" value="1"/>
</dbReference>
<sequence length="490" mass="55905">MMDATRKESGLRDRHPVTLKPGRRETPVRSDSQGLSGGKKRKRWVVALSVAWMKATSSNLLPRAGARFVFAVLVSAAFFVLIPRGGKSDPSQKVRIFPRVIYIRRNGAFAIPTFDEQRHALEKGISGRRNRRRHREKSEKHEPIHDNEDRCQPTHDWQTTSFPTCNNVHEVDGLMGGVLINNGHFRDVWSFNEFNGRDQAVLKGIRFEYRFTRSDIEKERKDGVAMERLSSSRHIPDIYGYCFGTGIFELSTGGDLMSHVWDESWCKRTTQRDRLTIAVQVAAALADVHAFDIAHTDIAAKQYVLIDGIYKLQDFNRCKLLEWDRQNNETCTFNVGKNPGVSRSPEEYKYKDLTNKVRQIYILGALLEIIHLLIRVRNFVTSLLPLSQIDVYSMGNIFYSLLMEIKVFDGIKSKTAQKTVMRGGRPKLNRTITQSVDPIIIALIRAMRMCQAQQAQDRATAKEVYMFLLSEARKLGVPEILRSADTSAKS</sequence>
<keyword evidence="2" id="KW-0812">Transmembrane</keyword>
<dbReference type="InterPro" id="IPR011009">
    <property type="entry name" value="Kinase-like_dom_sf"/>
</dbReference>
<dbReference type="GO" id="GO:0005524">
    <property type="term" value="F:ATP binding"/>
    <property type="evidence" value="ECO:0007669"/>
    <property type="project" value="InterPro"/>
</dbReference>
<feature type="transmembrane region" description="Helical" evidence="2">
    <location>
        <begin position="64"/>
        <end position="82"/>
    </location>
</feature>
<evidence type="ECO:0000256" key="2">
    <source>
        <dbReference type="SAM" id="Phobius"/>
    </source>
</evidence>
<dbReference type="EMBL" id="HBKQ01021693">
    <property type="protein sequence ID" value="CAE2238119.1"/>
    <property type="molecule type" value="Transcribed_RNA"/>
</dbReference>
<reference evidence="4" key="1">
    <citation type="submission" date="2021-01" db="EMBL/GenBank/DDBJ databases">
        <authorList>
            <person name="Corre E."/>
            <person name="Pelletier E."/>
            <person name="Niang G."/>
            <person name="Scheremetjew M."/>
            <person name="Finn R."/>
            <person name="Kale V."/>
            <person name="Holt S."/>
            <person name="Cochrane G."/>
            <person name="Meng A."/>
            <person name="Brown T."/>
            <person name="Cohen L."/>
        </authorList>
    </citation>
    <scope>NUCLEOTIDE SEQUENCE</scope>
    <source>
        <strain evidence="4">Isolate 1302-5</strain>
    </source>
</reference>
<feature type="compositionally biased region" description="Basic and acidic residues" evidence="1">
    <location>
        <begin position="136"/>
        <end position="153"/>
    </location>
</feature>
<dbReference type="InterPro" id="IPR001245">
    <property type="entry name" value="Ser-Thr/Tyr_kinase_cat_dom"/>
</dbReference>
<dbReference type="AlphaFoldDB" id="A0A6U6F360"/>
<evidence type="ECO:0000256" key="1">
    <source>
        <dbReference type="SAM" id="MobiDB-lite"/>
    </source>
</evidence>
<dbReference type="PANTHER" id="PTHR44329">
    <property type="entry name" value="SERINE/THREONINE-PROTEIN KINASE TNNI3K-RELATED"/>
    <property type="match status" value="1"/>
</dbReference>
<feature type="compositionally biased region" description="Basic and acidic residues" evidence="1">
    <location>
        <begin position="1"/>
        <end position="28"/>
    </location>
</feature>
<dbReference type="Pfam" id="PF07714">
    <property type="entry name" value="PK_Tyr_Ser-Thr"/>
    <property type="match status" value="1"/>
</dbReference>
<dbReference type="PROSITE" id="PS50011">
    <property type="entry name" value="PROTEIN_KINASE_DOM"/>
    <property type="match status" value="1"/>
</dbReference>
<feature type="compositionally biased region" description="Basic residues" evidence="1">
    <location>
        <begin position="126"/>
        <end position="135"/>
    </location>
</feature>
<feature type="region of interest" description="Disordered" evidence="1">
    <location>
        <begin position="1"/>
        <end position="37"/>
    </location>
</feature>
<accession>A0A6U6F360</accession>
<evidence type="ECO:0000313" key="5">
    <source>
        <dbReference type="EMBL" id="CAE2238119.1"/>
    </source>
</evidence>
<dbReference type="Gene3D" id="1.10.510.10">
    <property type="entry name" value="Transferase(Phosphotransferase) domain 1"/>
    <property type="match status" value="2"/>
</dbReference>
<feature type="domain" description="Protein kinase" evidence="3">
    <location>
        <begin position="174"/>
        <end position="468"/>
    </location>
</feature>
<dbReference type="EMBL" id="HBKQ01021691">
    <property type="protein sequence ID" value="CAE2238115.1"/>
    <property type="molecule type" value="Transcribed_RNA"/>
</dbReference>
<gene>
    <name evidence="4" type="ORF">OAUR00152_LOCUS14695</name>
    <name evidence="5" type="ORF">OAUR00152_LOCUS14697</name>
</gene>
<organism evidence="4">
    <name type="scientific">Odontella aurita</name>
    <dbReference type="NCBI Taxonomy" id="265563"/>
    <lineage>
        <taxon>Eukaryota</taxon>
        <taxon>Sar</taxon>
        <taxon>Stramenopiles</taxon>
        <taxon>Ochrophyta</taxon>
        <taxon>Bacillariophyta</taxon>
        <taxon>Mediophyceae</taxon>
        <taxon>Biddulphiophycidae</taxon>
        <taxon>Eupodiscales</taxon>
        <taxon>Odontellaceae</taxon>
        <taxon>Odontella</taxon>
    </lineage>
</organism>
<dbReference type="PANTHER" id="PTHR44329:SF214">
    <property type="entry name" value="PROTEIN KINASE DOMAIN-CONTAINING PROTEIN"/>
    <property type="match status" value="1"/>
</dbReference>
<keyword evidence="2" id="KW-0472">Membrane</keyword>
<dbReference type="GO" id="GO:0004674">
    <property type="term" value="F:protein serine/threonine kinase activity"/>
    <property type="evidence" value="ECO:0007669"/>
    <property type="project" value="TreeGrafter"/>
</dbReference>
<evidence type="ECO:0000313" key="4">
    <source>
        <dbReference type="EMBL" id="CAE2238115.1"/>
    </source>
</evidence>
<dbReference type="InterPro" id="IPR000719">
    <property type="entry name" value="Prot_kinase_dom"/>
</dbReference>
<feature type="region of interest" description="Disordered" evidence="1">
    <location>
        <begin position="124"/>
        <end position="155"/>
    </location>
</feature>